<dbReference type="Proteomes" id="UP000053038">
    <property type="component" value="Unassembled WGS sequence"/>
</dbReference>
<keyword evidence="2" id="KW-1185">Reference proteome</keyword>
<protein>
    <submittedName>
        <fullName evidence="1">Uncharacterized protein</fullName>
    </submittedName>
</protein>
<comment type="caution">
    <text evidence="1">The sequence shown here is derived from an EMBL/GenBank/DDBJ whole genome shotgun (WGS) entry which is preliminary data.</text>
</comment>
<proteinExistence type="predicted"/>
<evidence type="ECO:0000313" key="2">
    <source>
        <dbReference type="Proteomes" id="UP000053038"/>
    </source>
</evidence>
<reference evidence="1 2" key="1">
    <citation type="submission" date="2014-10" db="EMBL/GenBank/DDBJ databases">
        <title>Genome sequence of Pectobacterium carotovorum M022.</title>
        <authorList>
            <person name="Chan K.-G."/>
            <person name="Tan W.-S."/>
        </authorList>
    </citation>
    <scope>NUCLEOTIDE SEQUENCE [LARGE SCALE GENOMIC DNA]</scope>
    <source>
        <strain evidence="1 2">M022</strain>
    </source>
</reference>
<gene>
    <name evidence="1" type="ORF">OI69_09445</name>
</gene>
<name>A0A7V8IIW1_9GAMM</name>
<accession>A0A7V8IIW1</accession>
<sequence>MEFFLISYTWIAGSAFDNEYAGEAISQLVEQYYFRNTSIIGGFLAGSGVIGQQPLASYNNSYNRNPSLPVLISTSDADDKDLMRMLFIMAVGYYQGSYTFVSKPSSLAEAITNILNMTRSQGTIRWHNAANATTEKIMGNFVYK</sequence>
<evidence type="ECO:0000313" key="1">
    <source>
        <dbReference type="EMBL" id="KHN51881.1"/>
    </source>
</evidence>
<organism evidence="1 2">
    <name type="scientific">Pectobacterium fontis</name>
    <dbReference type="NCBI Taxonomy" id="2558042"/>
    <lineage>
        <taxon>Bacteria</taxon>
        <taxon>Pseudomonadati</taxon>
        <taxon>Pseudomonadota</taxon>
        <taxon>Gammaproteobacteria</taxon>
        <taxon>Enterobacterales</taxon>
        <taxon>Pectobacteriaceae</taxon>
        <taxon>Pectobacterium</taxon>
    </lineage>
</organism>
<dbReference type="EMBL" id="JSXC01000030">
    <property type="protein sequence ID" value="KHN51881.1"/>
    <property type="molecule type" value="Genomic_DNA"/>
</dbReference>
<dbReference type="AlphaFoldDB" id="A0A7V8IIW1"/>